<evidence type="ECO:0000256" key="1">
    <source>
        <dbReference type="ARBA" id="ARBA00004170"/>
    </source>
</evidence>
<comment type="catalytic activity">
    <reaction evidence="14">
        <text>(9Z)-octadecenoyl-CoA + H2O = (9Z)-octadecenoate + CoA + H(+)</text>
        <dbReference type="Rhea" id="RHEA:40139"/>
        <dbReference type="ChEBI" id="CHEBI:15377"/>
        <dbReference type="ChEBI" id="CHEBI:15378"/>
        <dbReference type="ChEBI" id="CHEBI:30823"/>
        <dbReference type="ChEBI" id="CHEBI:57287"/>
        <dbReference type="ChEBI" id="CHEBI:57387"/>
    </reaction>
    <physiologicalReaction direction="left-to-right" evidence="14">
        <dbReference type="Rhea" id="RHEA:40140"/>
    </physiologicalReaction>
</comment>
<evidence type="ECO:0000256" key="7">
    <source>
        <dbReference type="ARBA" id="ARBA00022801"/>
    </source>
</evidence>
<dbReference type="GO" id="GO:0016020">
    <property type="term" value="C:membrane"/>
    <property type="evidence" value="ECO:0007669"/>
    <property type="project" value="UniProtKB-SubCell"/>
</dbReference>
<evidence type="ECO:0000256" key="4">
    <source>
        <dbReference type="ARBA" id="ARBA00022475"/>
    </source>
</evidence>
<comment type="similarity">
    <text evidence="15">Belongs to the THEM4/THEM5 thioesterase family.</text>
</comment>
<dbReference type="EMBL" id="NOZP01000078">
    <property type="protein sequence ID" value="OYD15966.1"/>
    <property type="molecule type" value="Genomic_DNA"/>
</dbReference>
<comment type="catalytic activity">
    <reaction evidence="13">
        <text>(5Z,8Z,11Z,14Z)-eicosatetraenoyl-CoA + H2O = (5Z,8Z,11Z,14Z)-eicosatetraenoate + CoA + H(+)</text>
        <dbReference type="Rhea" id="RHEA:40151"/>
        <dbReference type="ChEBI" id="CHEBI:15377"/>
        <dbReference type="ChEBI" id="CHEBI:15378"/>
        <dbReference type="ChEBI" id="CHEBI:32395"/>
        <dbReference type="ChEBI" id="CHEBI:57287"/>
        <dbReference type="ChEBI" id="CHEBI:57368"/>
    </reaction>
    <physiologicalReaction direction="left-to-right" evidence="13">
        <dbReference type="Rhea" id="RHEA:40152"/>
    </physiologicalReaction>
</comment>
<evidence type="ECO:0000256" key="15">
    <source>
        <dbReference type="ARBA" id="ARBA00038456"/>
    </source>
</evidence>
<dbReference type="InterPro" id="IPR006683">
    <property type="entry name" value="Thioestr_dom"/>
</dbReference>
<evidence type="ECO:0000256" key="8">
    <source>
        <dbReference type="ARBA" id="ARBA00022832"/>
    </source>
</evidence>
<evidence type="ECO:0000256" key="5">
    <source>
        <dbReference type="ARBA" id="ARBA00022490"/>
    </source>
</evidence>
<evidence type="ECO:0000256" key="13">
    <source>
        <dbReference type="ARBA" id="ARBA00035852"/>
    </source>
</evidence>
<evidence type="ECO:0000256" key="10">
    <source>
        <dbReference type="ARBA" id="ARBA00023098"/>
    </source>
</evidence>
<evidence type="ECO:0000256" key="23">
    <source>
        <dbReference type="ARBA" id="ARBA00048180"/>
    </source>
</evidence>
<dbReference type="SUPFAM" id="SSF54637">
    <property type="entry name" value="Thioesterase/thiol ester dehydrase-isomerase"/>
    <property type="match status" value="1"/>
</dbReference>
<evidence type="ECO:0000313" key="25">
    <source>
        <dbReference type="EMBL" id="OYD15966.1"/>
    </source>
</evidence>
<evidence type="ECO:0000256" key="20">
    <source>
        <dbReference type="ARBA" id="ARBA00047734"/>
    </source>
</evidence>
<dbReference type="GO" id="GO:0016787">
    <property type="term" value="F:hydrolase activity"/>
    <property type="evidence" value="ECO:0007669"/>
    <property type="project" value="UniProtKB-KW"/>
</dbReference>
<keyword evidence="4" id="KW-1003">Cell membrane</keyword>
<evidence type="ECO:0000256" key="6">
    <source>
        <dbReference type="ARBA" id="ARBA00022703"/>
    </source>
</evidence>
<name>A0A235BUT9_UNCW3</name>
<comment type="catalytic activity">
    <reaction evidence="22">
        <text>dodecanoyl-CoA + H2O = dodecanoate + CoA + H(+)</text>
        <dbReference type="Rhea" id="RHEA:30135"/>
        <dbReference type="ChEBI" id="CHEBI:15377"/>
        <dbReference type="ChEBI" id="CHEBI:15378"/>
        <dbReference type="ChEBI" id="CHEBI:18262"/>
        <dbReference type="ChEBI" id="CHEBI:57287"/>
        <dbReference type="ChEBI" id="CHEBI:57375"/>
    </reaction>
    <physiologicalReaction direction="left-to-right" evidence="22">
        <dbReference type="Rhea" id="RHEA:30136"/>
    </physiologicalReaction>
</comment>
<dbReference type="GO" id="GO:0006631">
    <property type="term" value="P:fatty acid metabolic process"/>
    <property type="evidence" value="ECO:0007669"/>
    <property type="project" value="UniProtKB-KW"/>
</dbReference>
<evidence type="ECO:0000256" key="16">
    <source>
        <dbReference type="ARBA" id="ARBA00038848"/>
    </source>
</evidence>
<evidence type="ECO:0000256" key="22">
    <source>
        <dbReference type="ARBA" id="ARBA00048074"/>
    </source>
</evidence>
<evidence type="ECO:0000259" key="24">
    <source>
        <dbReference type="Pfam" id="PF03061"/>
    </source>
</evidence>
<dbReference type="EC" id="3.1.2.2" evidence="16"/>
<gene>
    <name evidence="25" type="ORF">CH330_04025</name>
</gene>
<dbReference type="Pfam" id="PF03061">
    <property type="entry name" value="4HBT"/>
    <property type="match status" value="1"/>
</dbReference>
<keyword evidence="9" id="KW-0809">Transit peptide</keyword>
<dbReference type="Gene3D" id="3.10.129.10">
    <property type="entry name" value="Hotdog Thioesterase"/>
    <property type="match status" value="1"/>
</dbReference>
<protein>
    <recommendedName>
        <fullName evidence="17">Acyl-coenzyme A thioesterase THEM4</fullName>
        <ecNumber evidence="16">3.1.2.2</ecNumber>
    </recommendedName>
    <alternativeName>
        <fullName evidence="18">Thioesterase superfamily member 4</fullName>
    </alternativeName>
</protein>
<dbReference type="Proteomes" id="UP000215559">
    <property type="component" value="Unassembled WGS sequence"/>
</dbReference>
<evidence type="ECO:0000256" key="9">
    <source>
        <dbReference type="ARBA" id="ARBA00022946"/>
    </source>
</evidence>
<dbReference type="PANTHER" id="PTHR12418">
    <property type="entry name" value="ACYL-COENZYME A THIOESTERASE THEM4"/>
    <property type="match status" value="1"/>
</dbReference>
<dbReference type="AlphaFoldDB" id="A0A235BUT9"/>
<dbReference type="InterPro" id="IPR052365">
    <property type="entry name" value="THEM4/THEM5_acyl-CoA_thioest"/>
</dbReference>
<keyword evidence="5" id="KW-0963">Cytoplasm</keyword>
<organism evidence="25 26">
    <name type="scientific">candidate division WOR-3 bacterium JGI_Cruoil_03_51_56</name>
    <dbReference type="NCBI Taxonomy" id="1973747"/>
    <lineage>
        <taxon>Bacteria</taxon>
        <taxon>Bacteria division WOR-3</taxon>
    </lineage>
</organism>
<evidence type="ECO:0000256" key="14">
    <source>
        <dbReference type="ARBA" id="ARBA00037002"/>
    </source>
</evidence>
<evidence type="ECO:0000256" key="2">
    <source>
        <dbReference type="ARBA" id="ARBA00004496"/>
    </source>
</evidence>
<reference evidence="25 26" key="1">
    <citation type="submission" date="2017-07" db="EMBL/GenBank/DDBJ databases">
        <title>Recovery of genomes from metagenomes via a dereplication, aggregation, and scoring strategy.</title>
        <authorList>
            <person name="Sieber C.M."/>
            <person name="Probst A.J."/>
            <person name="Sharrar A."/>
            <person name="Thomas B.C."/>
            <person name="Hess M."/>
            <person name="Tringe S.G."/>
            <person name="Banfield J.F."/>
        </authorList>
    </citation>
    <scope>NUCLEOTIDE SEQUENCE [LARGE SCALE GENOMIC DNA]</scope>
    <source>
        <strain evidence="25">JGI_Cruoil_03_51_56</strain>
    </source>
</reference>
<dbReference type="CDD" id="cd03443">
    <property type="entry name" value="PaaI_thioesterase"/>
    <property type="match status" value="1"/>
</dbReference>
<comment type="catalytic activity">
    <reaction evidence="19">
        <text>octanoyl-CoA + H2O = octanoate + CoA + H(+)</text>
        <dbReference type="Rhea" id="RHEA:30143"/>
        <dbReference type="ChEBI" id="CHEBI:15377"/>
        <dbReference type="ChEBI" id="CHEBI:15378"/>
        <dbReference type="ChEBI" id="CHEBI:25646"/>
        <dbReference type="ChEBI" id="CHEBI:57287"/>
        <dbReference type="ChEBI" id="CHEBI:57386"/>
    </reaction>
    <physiologicalReaction direction="left-to-right" evidence="19">
        <dbReference type="Rhea" id="RHEA:30144"/>
    </physiologicalReaction>
</comment>
<evidence type="ECO:0000256" key="19">
    <source>
        <dbReference type="ARBA" id="ARBA00047588"/>
    </source>
</evidence>
<comment type="subcellular location">
    <subcellularLocation>
        <location evidence="3">Cell projection</location>
        <location evidence="3">Ruffle membrane</location>
    </subcellularLocation>
    <subcellularLocation>
        <location evidence="2">Cytoplasm</location>
    </subcellularLocation>
    <subcellularLocation>
        <location evidence="1">Membrane</location>
        <topology evidence="1">Peripheral membrane protein</topology>
    </subcellularLocation>
</comment>
<evidence type="ECO:0000256" key="18">
    <source>
        <dbReference type="ARBA" id="ARBA00043210"/>
    </source>
</evidence>
<feature type="domain" description="Thioesterase" evidence="24">
    <location>
        <begin position="70"/>
        <end position="142"/>
    </location>
</feature>
<dbReference type="PANTHER" id="PTHR12418:SF19">
    <property type="entry name" value="ACYL-COENZYME A THIOESTERASE THEM4"/>
    <property type="match status" value="1"/>
</dbReference>
<keyword evidence="7" id="KW-0378">Hydrolase</keyword>
<comment type="catalytic activity">
    <reaction evidence="23">
        <text>tetradecanoyl-CoA + H2O = tetradecanoate + CoA + H(+)</text>
        <dbReference type="Rhea" id="RHEA:40119"/>
        <dbReference type="ChEBI" id="CHEBI:15377"/>
        <dbReference type="ChEBI" id="CHEBI:15378"/>
        <dbReference type="ChEBI" id="CHEBI:30807"/>
        <dbReference type="ChEBI" id="CHEBI:57287"/>
        <dbReference type="ChEBI" id="CHEBI:57385"/>
    </reaction>
    <physiologicalReaction direction="left-to-right" evidence="23">
        <dbReference type="Rhea" id="RHEA:40120"/>
    </physiologicalReaction>
</comment>
<evidence type="ECO:0000256" key="21">
    <source>
        <dbReference type="ARBA" id="ARBA00047969"/>
    </source>
</evidence>
<dbReference type="GO" id="GO:0005737">
    <property type="term" value="C:cytoplasm"/>
    <property type="evidence" value="ECO:0007669"/>
    <property type="project" value="UniProtKB-SubCell"/>
</dbReference>
<evidence type="ECO:0000256" key="17">
    <source>
        <dbReference type="ARBA" id="ARBA00040123"/>
    </source>
</evidence>
<keyword evidence="12" id="KW-0966">Cell projection</keyword>
<keyword evidence="8" id="KW-0276">Fatty acid metabolism</keyword>
<sequence length="153" mass="16926">MEPGPVLEDIPLYPAPWHRYQLNQMPVNDVGTCFACGKHNKHGMHLDIRKTKKGVELDFVAPERFEGWRGVIHGGIVATILDELIAWACTVRGYDAVTGELNIRFRQALKVGQKVHGIGRITEEHGCLLRGESELVDASGKVIAQALGKMMKA</sequence>
<keyword evidence="11" id="KW-0472">Membrane</keyword>
<accession>A0A235BUT9</accession>
<comment type="catalytic activity">
    <reaction evidence="21">
        <text>decanoyl-CoA + H2O = decanoate + CoA + H(+)</text>
        <dbReference type="Rhea" id="RHEA:40059"/>
        <dbReference type="ChEBI" id="CHEBI:15377"/>
        <dbReference type="ChEBI" id="CHEBI:15378"/>
        <dbReference type="ChEBI" id="CHEBI:27689"/>
        <dbReference type="ChEBI" id="CHEBI:57287"/>
        <dbReference type="ChEBI" id="CHEBI:61430"/>
    </reaction>
    <physiologicalReaction direction="left-to-right" evidence="21">
        <dbReference type="Rhea" id="RHEA:40060"/>
    </physiologicalReaction>
</comment>
<evidence type="ECO:0000256" key="12">
    <source>
        <dbReference type="ARBA" id="ARBA00023273"/>
    </source>
</evidence>
<proteinExistence type="inferred from homology"/>
<evidence type="ECO:0000256" key="11">
    <source>
        <dbReference type="ARBA" id="ARBA00023136"/>
    </source>
</evidence>
<evidence type="ECO:0000313" key="26">
    <source>
        <dbReference type="Proteomes" id="UP000215559"/>
    </source>
</evidence>
<comment type="caution">
    <text evidence="25">The sequence shown here is derived from an EMBL/GenBank/DDBJ whole genome shotgun (WGS) entry which is preliminary data.</text>
</comment>
<keyword evidence="6" id="KW-0053">Apoptosis</keyword>
<keyword evidence="10" id="KW-0443">Lipid metabolism</keyword>
<dbReference type="InterPro" id="IPR029069">
    <property type="entry name" value="HotDog_dom_sf"/>
</dbReference>
<comment type="catalytic activity">
    <reaction evidence="20">
        <text>hexadecanoyl-CoA + H2O = hexadecanoate + CoA + H(+)</text>
        <dbReference type="Rhea" id="RHEA:16645"/>
        <dbReference type="ChEBI" id="CHEBI:7896"/>
        <dbReference type="ChEBI" id="CHEBI:15377"/>
        <dbReference type="ChEBI" id="CHEBI:15378"/>
        <dbReference type="ChEBI" id="CHEBI:57287"/>
        <dbReference type="ChEBI" id="CHEBI:57379"/>
        <dbReference type="EC" id="3.1.2.2"/>
    </reaction>
    <physiologicalReaction direction="left-to-right" evidence="20">
        <dbReference type="Rhea" id="RHEA:16646"/>
    </physiologicalReaction>
</comment>
<evidence type="ECO:0000256" key="3">
    <source>
        <dbReference type="ARBA" id="ARBA00004632"/>
    </source>
</evidence>